<evidence type="ECO:0000259" key="3">
    <source>
        <dbReference type="Pfam" id="PF09631"/>
    </source>
</evidence>
<dbReference type="InterPro" id="IPR018593">
    <property type="entry name" value="tRNA-endonuc_su_Sen15"/>
</dbReference>
<dbReference type="GO" id="GO:0006388">
    <property type="term" value="P:tRNA splicing, via endonucleolytic cleavage and ligation"/>
    <property type="evidence" value="ECO:0007669"/>
    <property type="project" value="InterPro"/>
</dbReference>
<name>A0A316YHC8_9BASI</name>
<proteinExistence type="inferred from homology"/>
<dbReference type="AlphaFoldDB" id="A0A316YHC8"/>
<dbReference type="Gene3D" id="3.40.1350.10">
    <property type="match status" value="1"/>
</dbReference>
<dbReference type="SUPFAM" id="SSF53032">
    <property type="entry name" value="tRNA-intron endonuclease catalytic domain-like"/>
    <property type="match status" value="1"/>
</dbReference>
<feature type="domain" description="tRNA-splicing endonuclease subunit Sen15" evidence="3">
    <location>
        <begin position="35"/>
        <end position="142"/>
    </location>
</feature>
<dbReference type="InterPro" id="IPR036167">
    <property type="entry name" value="tRNA_intron_Endo_cat-like_sf"/>
</dbReference>
<dbReference type="Pfam" id="PF09631">
    <property type="entry name" value="Sen15"/>
    <property type="match status" value="1"/>
</dbReference>
<keyword evidence="2" id="KW-0819">tRNA processing</keyword>
<dbReference type="InterPro" id="IPR011856">
    <property type="entry name" value="tRNA_endonuc-like_dom_sf"/>
</dbReference>
<sequence>MPNAAPGPPSPPKEVDVQDAIAQYPSQAPSLHQTLADLTHAARWDHLHVLDLGPGASDTAAVGGGAAICGLRPEQRGLEVVWSCGIADRLNNQTFLDIFQAVDRLPAERAGQKLLKDHFLLAVLSPDATVVYYSIARGLVKPVN</sequence>
<dbReference type="GO" id="GO:0005634">
    <property type="term" value="C:nucleus"/>
    <property type="evidence" value="ECO:0007669"/>
    <property type="project" value="UniProtKB-ARBA"/>
</dbReference>
<protein>
    <recommendedName>
        <fullName evidence="3">tRNA-splicing endonuclease subunit Sen15 domain-containing protein</fullName>
    </recommendedName>
</protein>
<organism evidence="4 5">
    <name type="scientific">Acaromyces ingoldii</name>
    <dbReference type="NCBI Taxonomy" id="215250"/>
    <lineage>
        <taxon>Eukaryota</taxon>
        <taxon>Fungi</taxon>
        <taxon>Dikarya</taxon>
        <taxon>Basidiomycota</taxon>
        <taxon>Ustilaginomycotina</taxon>
        <taxon>Exobasidiomycetes</taxon>
        <taxon>Exobasidiales</taxon>
        <taxon>Cryptobasidiaceae</taxon>
        <taxon>Acaromyces</taxon>
    </lineage>
</organism>
<dbReference type="STRING" id="215250.A0A316YHC8"/>
<keyword evidence="5" id="KW-1185">Reference proteome</keyword>
<dbReference type="GO" id="GO:0003676">
    <property type="term" value="F:nucleic acid binding"/>
    <property type="evidence" value="ECO:0007669"/>
    <property type="project" value="InterPro"/>
</dbReference>
<dbReference type="EMBL" id="KZ819641">
    <property type="protein sequence ID" value="PWN87155.1"/>
    <property type="molecule type" value="Genomic_DNA"/>
</dbReference>
<dbReference type="Proteomes" id="UP000245768">
    <property type="component" value="Unassembled WGS sequence"/>
</dbReference>
<dbReference type="GeneID" id="37046183"/>
<reference evidence="4" key="1">
    <citation type="journal article" date="2018" name="Mol. Biol. Evol.">
        <title>Broad Genomic Sampling Reveals a Smut Pathogenic Ancestry of the Fungal Clade Ustilaginomycotina.</title>
        <authorList>
            <person name="Kijpornyongpan T."/>
            <person name="Mondo S.J."/>
            <person name="Barry K."/>
            <person name="Sandor L."/>
            <person name="Lee J."/>
            <person name="Lipzen A."/>
            <person name="Pangilinan J."/>
            <person name="LaButti K."/>
            <person name="Hainaut M."/>
            <person name="Henrissat B."/>
            <person name="Grigoriev I.V."/>
            <person name="Spatafora J.W."/>
            <person name="Aime M.C."/>
        </authorList>
    </citation>
    <scope>NUCLEOTIDE SEQUENCE [LARGE SCALE GENOMIC DNA]</scope>
    <source>
        <strain evidence="4">MCA 4198</strain>
    </source>
</reference>
<dbReference type="InParanoid" id="A0A316YHC8"/>
<dbReference type="RefSeq" id="XP_025374353.1">
    <property type="nucleotide sequence ID" value="XM_025524267.1"/>
</dbReference>
<evidence type="ECO:0000256" key="2">
    <source>
        <dbReference type="ARBA" id="ARBA00022694"/>
    </source>
</evidence>
<evidence type="ECO:0000313" key="5">
    <source>
        <dbReference type="Proteomes" id="UP000245768"/>
    </source>
</evidence>
<evidence type="ECO:0000256" key="1">
    <source>
        <dbReference type="ARBA" id="ARBA00006091"/>
    </source>
</evidence>
<dbReference type="OrthoDB" id="10002170at2759"/>
<comment type="similarity">
    <text evidence="1">Belongs to the SEN15 family.</text>
</comment>
<gene>
    <name evidence="4" type="ORF">FA10DRAFT_289228</name>
</gene>
<evidence type="ECO:0000313" key="4">
    <source>
        <dbReference type="EMBL" id="PWN87155.1"/>
    </source>
</evidence>
<accession>A0A316YHC8</accession>